<reference evidence="2 3" key="1">
    <citation type="journal article" date="2022" name="Microbiol. Resour. Announc.">
        <title>Complete Genome Sequence of Mesorhizobium ciceri Strain R30, a Rhizobium Used as a Commercial Inoculant for Chickpea in Argentina.</title>
        <authorList>
            <person name="Foresto E."/>
            <person name="Revale S."/>
            <person name="Primo E."/>
            <person name="Nievas F."/>
            <person name="Carezzano E."/>
            <person name="Puente M."/>
            <person name="Alzari P."/>
            <person name="Mart M."/>
            <person name="Ben-Assaya M."/>
            <person name="Mornico D."/>
            <person name="Santoro M."/>
            <person name="Mart F."/>
            <person name="Giordano W."/>
            <person name="Bogino P."/>
        </authorList>
    </citation>
    <scope>NUCLEOTIDE SEQUENCE [LARGE SCALE GENOMIC DNA]</scope>
    <source>
        <strain evidence="2 3">R30</strain>
    </source>
</reference>
<dbReference type="Pfam" id="PF13480">
    <property type="entry name" value="Acetyltransf_6"/>
    <property type="match status" value="1"/>
</dbReference>
<proteinExistence type="predicted"/>
<evidence type="ECO:0000313" key="3">
    <source>
        <dbReference type="Proteomes" id="UP001060070"/>
    </source>
</evidence>
<keyword evidence="2" id="KW-0808">Transferase</keyword>
<dbReference type="Proteomes" id="UP001060070">
    <property type="component" value="Chromosome"/>
</dbReference>
<evidence type="ECO:0000313" key="2">
    <source>
        <dbReference type="EMBL" id="UTU51472.1"/>
    </source>
</evidence>
<dbReference type="GO" id="GO:0016746">
    <property type="term" value="F:acyltransferase activity"/>
    <property type="evidence" value="ECO:0007669"/>
    <property type="project" value="UniProtKB-KW"/>
</dbReference>
<gene>
    <name evidence="2" type="ORF">LRP29_29085</name>
</gene>
<dbReference type="Gene3D" id="3.40.630.30">
    <property type="match status" value="1"/>
</dbReference>
<feature type="domain" description="BioF2-like acetyltransferase" evidence="1">
    <location>
        <begin position="168"/>
        <end position="310"/>
    </location>
</feature>
<dbReference type="AlphaFoldDB" id="A0AB38T971"/>
<dbReference type="InterPro" id="IPR038740">
    <property type="entry name" value="BioF2-like_GNAT_dom"/>
</dbReference>
<sequence>MSKAVLRCEIIGDPAQFDALTPHWWKLWQQSPSATPFQSPAWLVPWWHAFAPGELATVAVWRGGDLVGLAPCYLEHGTAGSKLLPVGISLSDYLDILAVPGIEAEVVGVIAESIFSIGWAQWILSDLPQDSVALAMKHPEMDRPTAHAACPVLAIAGDETLAGCVPARRRRQLRRARQAASRCGRIALSSASGSPQTFLDQLIRLHNVRWAEHGGGVLANPAVEQFHRLSLPLLDAHGLVRCWLLAIDDRTIGAYYGFYHRGRAYAYLGGFDPAYAEESPGAILIGHAIVESIREDAREFDFLRGQEAYKYGWGAADRWTMRRVWTRS</sequence>
<keyword evidence="3" id="KW-1185">Reference proteome</keyword>
<protein>
    <submittedName>
        <fullName evidence="2">GNAT family N-acetyltransferase</fullName>
        <ecNumber evidence="2">2.3.1.-</ecNumber>
    </submittedName>
</protein>
<evidence type="ECO:0000259" key="1">
    <source>
        <dbReference type="Pfam" id="PF13480"/>
    </source>
</evidence>
<name>A0AB38T971_9HYPH</name>
<accession>A0AB38T971</accession>
<organism evidence="2 3">
    <name type="scientific">Mesorhizobium ciceri</name>
    <dbReference type="NCBI Taxonomy" id="39645"/>
    <lineage>
        <taxon>Bacteria</taxon>
        <taxon>Pseudomonadati</taxon>
        <taxon>Pseudomonadota</taxon>
        <taxon>Alphaproteobacteria</taxon>
        <taxon>Hyphomicrobiales</taxon>
        <taxon>Phyllobacteriaceae</taxon>
        <taxon>Mesorhizobium</taxon>
    </lineage>
</organism>
<dbReference type="SUPFAM" id="SSF55729">
    <property type="entry name" value="Acyl-CoA N-acyltransferases (Nat)"/>
    <property type="match status" value="1"/>
</dbReference>
<dbReference type="EC" id="2.3.1.-" evidence="2"/>
<dbReference type="InterPro" id="IPR016181">
    <property type="entry name" value="Acyl_CoA_acyltransferase"/>
</dbReference>
<keyword evidence="2" id="KW-0012">Acyltransferase</keyword>
<dbReference type="EMBL" id="CP088147">
    <property type="protein sequence ID" value="UTU51472.1"/>
    <property type="molecule type" value="Genomic_DNA"/>
</dbReference>
<dbReference type="RefSeq" id="WP_024502354.1">
    <property type="nucleotide sequence ID" value="NZ_CP088147.1"/>
</dbReference>